<evidence type="ECO:0000313" key="3">
    <source>
        <dbReference type="EMBL" id="QDU24177.1"/>
    </source>
</evidence>
<feature type="transmembrane region" description="Helical" evidence="1">
    <location>
        <begin position="85"/>
        <end position="105"/>
    </location>
</feature>
<keyword evidence="3" id="KW-0540">Nuclease</keyword>
<accession>A0A517Y360</accession>
<name>A0A517Y360_9BACT</name>
<evidence type="ECO:0000313" key="4">
    <source>
        <dbReference type="Proteomes" id="UP000319576"/>
    </source>
</evidence>
<dbReference type="GO" id="GO:0004527">
    <property type="term" value="F:exonuclease activity"/>
    <property type="evidence" value="ECO:0007669"/>
    <property type="project" value="UniProtKB-KW"/>
</dbReference>
<keyword evidence="4" id="KW-1185">Reference proteome</keyword>
<dbReference type="InterPro" id="IPR005135">
    <property type="entry name" value="Endo/exonuclease/phosphatase"/>
</dbReference>
<feature type="transmembrane region" description="Helical" evidence="1">
    <location>
        <begin position="59"/>
        <end position="78"/>
    </location>
</feature>
<dbReference type="Proteomes" id="UP000319576">
    <property type="component" value="Chromosome"/>
</dbReference>
<organism evidence="3 4">
    <name type="scientific">Urbifossiella limnaea</name>
    <dbReference type="NCBI Taxonomy" id="2528023"/>
    <lineage>
        <taxon>Bacteria</taxon>
        <taxon>Pseudomonadati</taxon>
        <taxon>Planctomycetota</taxon>
        <taxon>Planctomycetia</taxon>
        <taxon>Gemmatales</taxon>
        <taxon>Gemmataceae</taxon>
        <taxon>Urbifossiella</taxon>
    </lineage>
</organism>
<reference evidence="3 4" key="1">
    <citation type="submission" date="2019-02" db="EMBL/GenBank/DDBJ databases">
        <title>Deep-cultivation of Planctomycetes and their phenomic and genomic characterization uncovers novel biology.</title>
        <authorList>
            <person name="Wiegand S."/>
            <person name="Jogler M."/>
            <person name="Boedeker C."/>
            <person name="Pinto D."/>
            <person name="Vollmers J."/>
            <person name="Rivas-Marin E."/>
            <person name="Kohn T."/>
            <person name="Peeters S.H."/>
            <person name="Heuer A."/>
            <person name="Rast P."/>
            <person name="Oberbeckmann S."/>
            <person name="Bunk B."/>
            <person name="Jeske O."/>
            <person name="Meyerdierks A."/>
            <person name="Storesund J.E."/>
            <person name="Kallscheuer N."/>
            <person name="Luecker S."/>
            <person name="Lage O.M."/>
            <person name="Pohl T."/>
            <person name="Merkel B.J."/>
            <person name="Hornburger P."/>
            <person name="Mueller R.-W."/>
            <person name="Bruemmer F."/>
            <person name="Labrenz M."/>
            <person name="Spormann A.M."/>
            <person name="Op den Camp H."/>
            <person name="Overmann J."/>
            <person name="Amann R."/>
            <person name="Jetten M.S.M."/>
            <person name="Mascher T."/>
            <person name="Medema M.H."/>
            <person name="Devos D.P."/>
            <person name="Kaster A.-K."/>
            <person name="Ovreas L."/>
            <person name="Rohde M."/>
            <person name="Galperin M.Y."/>
            <person name="Jogler C."/>
        </authorList>
    </citation>
    <scope>NUCLEOTIDE SEQUENCE [LARGE SCALE GENOMIC DNA]</scope>
    <source>
        <strain evidence="3 4">ETA_A1</strain>
    </source>
</reference>
<keyword evidence="3" id="KW-0269">Exonuclease</keyword>
<dbReference type="InterPro" id="IPR036691">
    <property type="entry name" value="Endo/exonu/phosph_ase_sf"/>
</dbReference>
<keyword evidence="1" id="KW-0812">Transmembrane</keyword>
<feature type="domain" description="Endonuclease/exonuclease/phosphatase" evidence="2">
    <location>
        <begin position="121"/>
        <end position="333"/>
    </location>
</feature>
<keyword evidence="1" id="KW-0472">Membrane</keyword>
<dbReference type="Gene3D" id="3.60.10.10">
    <property type="entry name" value="Endonuclease/exonuclease/phosphatase"/>
    <property type="match status" value="1"/>
</dbReference>
<keyword evidence="3" id="KW-0255">Endonuclease</keyword>
<keyword evidence="3" id="KW-0378">Hydrolase</keyword>
<evidence type="ECO:0000259" key="2">
    <source>
        <dbReference type="Pfam" id="PF03372"/>
    </source>
</evidence>
<dbReference type="OrthoDB" id="209281at2"/>
<gene>
    <name evidence="3" type="ORF">ETAA1_61910</name>
</gene>
<dbReference type="AlphaFoldDB" id="A0A517Y360"/>
<sequence>MPAPSARDPALVAPSPRLDRWRRWTVRLAAAYLAAVTILALVVWFVAVESWPVTLFLFGPRWVVALPLGPLALLAAAARSARSGLILLAAAGVAAGPLLGGRVAVPTPAGGAGGAFALRVMTWNTAGSGAGNPAFQDYVEVVGPDLILLQESPPLEPGDAPPGWAVVDAGPGAVVLSRLPAVAAGRVTEADFGAPGGCARVQVQTPVGPIVVVSVHLPTPRPGIEGVMGRKPGGLAELEELTRVRDRASALVADWVGPPTDGAIVAGDFNTPVESTVYRRNWSGFRNAFSTAGTGWGTTKQTRWFGTRIDHVLYAPPWVCRGVRTGPSLGSDHLPVVADLAFQPE</sequence>
<dbReference type="EMBL" id="CP036273">
    <property type="protein sequence ID" value="QDU24177.1"/>
    <property type="molecule type" value="Genomic_DNA"/>
</dbReference>
<dbReference type="SUPFAM" id="SSF56219">
    <property type="entry name" value="DNase I-like"/>
    <property type="match status" value="1"/>
</dbReference>
<dbReference type="GO" id="GO:0004519">
    <property type="term" value="F:endonuclease activity"/>
    <property type="evidence" value="ECO:0007669"/>
    <property type="project" value="UniProtKB-KW"/>
</dbReference>
<evidence type="ECO:0000256" key="1">
    <source>
        <dbReference type="SAM" id="Phobius"/>
    </source>
</evidence>
<dbReference type="KEGG" id="uli:ETAA1_61910"/>
<dbReference type="Pfam" id="PF03372">
    <property type="entry name" value="Exo_endo_phos"/>
    <property type="match status" value="1"/>
</dbReference>
<proteinExistence type="predicted"/>
<dbReference type="RefSeq" id="WP_145244360.1">
    <property type="nucleotide sequence ID" value="NZ_CP036273.1"/>
</dbReference>
<keyword evidence="1" id="KW-1133">Transmembrane helix</keyword>
<feature type="transmembrane region" description="Helical" evidence="1">
    <location>
        <begin position="24"/>
        <end position="47"/>
    </location>
</feature>
<protein>
    <submittedName>
        <fullName evidence="3">Endonuclease/Exonuclease/phosphatase family protein</fullName>
    </submittedName>
</protein>